<sequence>MYESTNCLSMDCERLREVISGSSAECHKEQAKDSSNTVGERVGAGIDYAKDKVEEAGHAASKEVNKQKAMH</sequence>
<dbReference type="Pfam" id="PF11034">
    <property type="entry name" value="Grg1"/>
    <property type="match status" value="1"/>
</dbReference>
<accession>A0A814TTN5</accession>
<reference evidence="1" key="1">
    <citation type="submission" date="2021-02" db="EMBL/GenBank/DDBJ databases">
        <authorList>
            <person name="Nowell W R."/>
        </authorList>
    </citation>
    <scope>NUCLEOTIDE SEQUENCE</scope>
</reference>
<dbReference type="Proteomes" id="UP000663891">
    <property type="component" value="Unassembled WGS sequence"/>
</dbReference>
<evidence type="ECO:0000313" key="1">
    <source>
        <dbReference type="EMBL" id="CAF1166659.1"/>
    </source>
</evidence>
<comment type="caution">
    <text evidence="1">The sequence shown here is derived from an EMBL/GenBank/DDBJ whole genome shotgun (WGS) entry which is preliminary data.</text>
</comment>
<dbReference type="InterPro" id="IPR020100">
    <property type="entry name" value="Glc-repressible_Grg1"/>
</dbReference>
<protein>
    <submittedName>
        <fullName evidence="1">Uncharacterized protein</fullName>
    </submittedName>
</protein>
<evidence type="ECO:0000313" key="2">
    <source>
        <dbReference type="Proteomes" id="UP000663891"/>
    </source>
</evidence>
<organism evidence="1 2">
    <name type="scientific">Adineta steineri</name>
    <dbReference type="NCBI Taxonomy" id="433720"/>
    <lineage>
        <taxon>Eukaryota</taxon>
        <taxon>Metazoa</taxon>
        <taxon>Spiralia</taxon>
        <taxon>Gnathifera</taxon>
        <taxon>Rotifera</taxon>
        <taxon>Eurotatoria</taxon>
        <taxon>Bdelloidea</taxon>
        <taxon>Adinetida</taxon>
        <taxon>Adinetidae</taxon>
        <taxon>Adineta</taxon>
    </lineage>
</organism>
<dbReference type="OrthoDB" id="10039103at2759"/>
<proteinExistence type="predicted"/>
<name>A0A814TTN5_9BILA</name>
<gene>
    <name evidence="1" type="ORF">VCS650_LOCUS23675</name>
</gene>
<dbReference type="PANTHER" id="PTHR38789:SF1">
    <property type="entry name" value="GLUCOSE-REPRESSIBLE GENE PROTEIN-RELATED"/>
    <property type="match status" value="1"/>
</dbReference>
<dbReference type="EMBL" id="CAJNON010000282">
    <property type="protein sequence ID" value="CAF1166659.1"/>
    <property type="molecule type" value="Genomic_DNA"/>
</dbReference>
<dbReference type="AlphaFoldDB" id="A0A814TTN5"/>
<dbReference type="PANTHER" id="PTHR38789">
    <property type="entry name" value="REPRESSIBLE PROTEIN GRG1, PUTATIVE (AFU_ORTHOLOGUE AFUA_5G14210)-RELATED"/>
    <property type="match status" value="1"/>
</dbReference>